<reference evidence="15" key="1">
    <citation type="submission" date="2023-07" db="EMBL/GenBank/DDBJ databases">
        <title>Whole genome shotgun sequence of Streptomyces nojiriensis NBRC 13794.</title>
        <authorList>
            <person name="Komaki H."/>
            <person name="Tamura T."/>
        </authorList>
    </citation>
    <scope>NUCLEOTIDE SEQUENCE [LARGE SCALE GENOMIC DNA]</scope>
    <source>
        <strain evidence="15">NBRC 13794</strain>
    </source>
</reference>
<name>A0ABQ3SI08_9ACTN</name>
<evidence type="ECO:0000256" key="9">
    <source>
        <dbReference type="ARBA" id="ARBA00032492"/>
    </source>
</evidence>
<evidence type="ECO:0000256" key="4">
    <source>
        <dbReference type="ARBA" id="ARBA00017654"/>
    </source>
</evidence>
<evidence type="ECO:0000256" key="7">
    <source>
        <dbReference type="ARBA" id="ARBA00022723"/>
    </source>
</evidence>
<dbReference type="Gene3D" id="3.90.550.10">
    <property type="entry name" value="Spore Coat Polysaccharide Biosynthesis Protein SpsA, Chain A"/>
    <property type="match status" value="2"/>
</dbReference>
<comment type="similarity">
    <text evidence="2">Belongs to the glucose-1-phosphate thymidylyltransferase family.</text>
</comment>
<comment type="caution">
    <text evidence="14">The sequence shown here is derived from an EMBL/GenBank/DDBJ whole genome shotgun (WGS) entry which is preliminary data.</text>
</comment>
<evidence type="ECO:0000256" key="11">
    <source>
        <dbReference type="ARBA" id="ARBA00049336"/>
    </source>
</evidence>
<protein>
    <recommendedName>
        <fullName evidence="4">Glucose-1-phosphate thymidylyltransferase</fullName>
        <ecNumber evidence="3">2.7.7.24</ecNumber>
    </recommendedName>
    <alternativeName>
        <fullName evidence="10">dTDP-glucose pyrophosphorylase</fullName>
    </alternativeName>
    <alternativeName>
        <fullName evidence="9">dTDP-glucose synthase</fullName>
    </alternativeName>
</protein>
<sequence length="190" mass="20062">MKALVLSGGSGTRLRPPPAPSAERFHHSADKPALFHAIEGVADAGITDVGIVLGDTADEVRAAVGDGARFGVSVTYLPQHRPPGLAHAVRTARHWLGDDDFVTYPGDALVPGGIGEQLEEFRSRRPAAQAVPGRAGVYFFTDAVHRAVEAVQPSARGELEITDVLRWLAGQGLEVVSGTADGHDEAQFRS</sequence>
<dbReference type="Proteomes" id="UP000613974">
    <property type="component" value="Unassembled WGS sequence"/>
</dbReference>
<evidence type="ECO:0000256" key="6">
    <source>
        <dbReference type="ARBA" id="ARBA00022695"/>
    </source>
</evidence>
<dbReference type="InterPro" id="IPR029044">
    <property type="entry name" value="Nucleotide-diphossugar_trans"/>
</dbReference>
<dbReference type="EMBL" id="BNEC01000003">
    <property type="protein sequence ID" value="GHI67782.1"/>
    <property type="molecule type" value="Genomic_DNA"/>
</dbReference>
<keyword evidence="7" id="KW-0479">Metal-binding</keyword>
<dbReference type="PANTHER" id="PTHR43532:SF1">
    <property type="entry name" value="GLUCOSE-1-PHOSPHATE THYMIDYLYLTRANSFERASE 1"/>
    <property type="match status" value="1"/>
</dbReference>
<evidence type="ECO:0000313" key="14">
    <source>
        <dbReference type="EMBL" id="GHI67782.1"/>
    </source>
</evidence>
<dbReference type="RefSeq" id="WP_189748346.1">
    <property type="nucleotide sequence ID" value="NZ_BMRL01000042.1"/>
</dbReference>
<proteinExistence type="inferred from homology"/>
<comment type="cofactor">
    <cofactor evidence="1">
        <name>Mg(2+)</name>
        <dbReference type="ChEBI" id="CHEBI:18420"/>
    </cofactor>
</comment>
<evidence type="ECO:0000313" key="15">
    <source>
        <dbReference type="Proteomes" id="UP000613974"/>
    </source>
</evidence>
<comment type="catalytic activity">
    <reaction evidence="11">
        <text>dTTP + alpha-D-glucose 1-phosphate + H(+) = dTDP-alpha-D-glucose + diphosphate</text>
        <dbReference type="Rhea" id="RHEA:15225"/>
        <dbReference type="ChEBI" id="CHEBI:15378"/>
        <dbReference type="ChEBI" id="CHEBI:33019"/>
        <dbReference type="ChEBI" id="CHEBI:37568"/>
        <dbReference type="ChEBI" id="CHEBI:57477"/>
        <dbReference type="ChEBI" id="CHEBI:58601"/>
        <dbReference type="EC" id="2.7.7.24"/>
    </reaction>
</comment>
<keyword evidence="8" id="KW-0460">Magnesium</keyword>
<keyword evidence="6" id="KW-0548">Nucleotidyltransferase</keyword>
<organism evidence="14 15">
    <name type="scientific">Streptomyces nojiriensis</name>
    <dbReference type="NCBI Taxonomy" id="66374"/>
    <lineage>
        <taxon>Bacteria</taxon>
        <taxon>Bacillati</taxon>
        <taxon>Actinomycetota</taxon>
        <taxon>Actinomycetes</taxon>
        <taxon>Kitasatosporales</taxon>
        <taxon>Streptomycetaceae</taxon>
        <taxon>Streptomyces</taxon>
    </lineage>
</organism>
<evidence type="ECO:0000256" key="1">
    <source>
        <dbReference type="ARBA" id="ARBA00001946"/>
    </source>
</evidence>
<evidence type="ECO:0000256" key="8">
    <source>
        <dbReference type="ARBA" id="ARBA00022842"/>
    </source>
</evidence>
<feature type="domain" description="Nucleotidyl transferase" evidence="13">
    <location>
        <begin position="2"/>
        <end position="124"/>
    </location>
</feature>
<keyword evidence="15" id="KW-1185">Reference proteome</keyword>
<dbReference type="PANTHER" id="PTHR43532">
    <property type="entry name" value="GLUCOSE-1-PHOSPHATE THYMIDYLYLTRANSFERASE"/>
    <property type="match status" value="1"/>
</dbReference>
<evidence type="ECO:0000256" key="3">
    <source>
        <dbReference type="ARBA" id="ARBA00012461"/>
    </source>
</evidence>
<dbReference type="InterPro" id="IPR005835">
    <property type="entry name" value="NTP_transferase_dom"/>
</dbReference>
<feature type="region of interest" description="Disordered" evidence="12">
    <location>
        <begin position="1"/>
        <end position="26"/>
    </location>
</feature>
<dbReference type="SUPFAM" id="SSF53448">
    <property type="entry name" value="Nucleotide-diphospho-sugar transferases"/>
    <property type="match status" value="1"/>
</dbReference>
<gene>
    <name evidence="14" type="ORF">Snoj_17000</name>
</gene>
<dbReference type="EC" id="2.7.7.24" evidence="3"/>
<dbReference type="InterPro" id="IPR005907">
    <property type="entry name" value="G1P_thy_trans_s"/>
</dbReference>
<evidence type="ECO:0000256" key="10">
    <source>
        <dbReference type="ARBA" id="ARBA00032598"/>
    </source>
</evidence>
<evidence type="ECO:0000259" key="13">
    <source>
        <dbReference type="Pfam" id="PF00483"/>
    </source>
</evidence>
<dbReference type="GeneID" id="95594105"/>
<evidence type="ECO:0000256" key="2">
    <source>
        <dbReference type="ARBA" id="ARBA00010480"/>
    </source>
</evidence>
<keyword evidence="5" id="KW-0808">Transferase</keyword>
<dbReference type="Pfam" id="PF00483">
    <property type="entry name" value="NTP_transferase"/>
    <property type="match status" value="1"/>
</dbReference>
<evidence type="ECO:0000256" key="5">
    <source>
        <dbReference type="ARBA" id="ARBA00022679"/>
    </source>
</evidence>
<accession>A0ABQ3SI08</accession>
<evidence type="ECO:0000256" key="12">
    <source>
        <dbReference type="SAM" id="MobiDB-lite"/>
    </source>
</evidence>